<reference evidence="1 2" key="1">
    <citation type="submission" date="2016-04" db="EMBL/GenBank/DDBJ databases">
        <title>ATOL: Assembling a taxonomically balanced genome-scale reconstruction of the evolutionary history of the Enterobacteriaceae.</title>
        <authorList>
            <person name="Plunkett G.III."/>
            <person name="Neeno-Eckwall E.C."/>
            <person name="Glasner J.D."/>
            <person name="Perna N.T."/>
        </authorList>
    </citation>
    <scope>NUCLEOTIDE SEQUENCE [LARGE SCALE GENOMIC DNA]</scope>
    <source>
        <strain evidence="1 2">ATCC 51603</strain>
    </source>
</reference>
<protein>
    <submittedName>
        <fullName evidence="1">Uncharacterized protein</fullName>
    </submittedName>
</protein>
<evidence type="ECO:0000313" key="2">
    <source>
        <dbReference type="Proteomes" id="UP000078386"/>
    </source>
</evidence>
<proteinExistence type="predicted"/>
<organism evidence="1 2">
    <name type="scientific">Kluyvera georgiana ATCC 51603</name>
    <dbReference type="NCBI Taxonomy" id="1354264"/>
    <lineage>
        <taxon>Bacteria</taxon>
        <taxon>Pseudomonadati</taxon>
        <taxon>Pseudomonadota</taxon>
        <taxon>Gammaproteobacteria</taxon>
        <taxon>Enterobacterales</taxon>
        <taxon>Enterobacteriaceae</taxon>
        <taxon>Kluyvera</taxon>
    </lineage>
</organism>
<dbReference type="Proteomes" id="UP000078386">
    <property type="component" value="Unassembled WGS sequence"/>
</dbReference>
<sequence length="66" mass="7763">MKRDWFYQDNLTEEQAEELVARYRANNITVEKSLDVDPRFWVVSAFLPVSNGHQRTQRSMCSRGGK</sequence>
<accession>A0A1B7JW46</accession>
<keyword evidence="2" id="KW-1185">Reference proteome</keyword>
<dbReference type="EMBL" id="LXEU01000051">
    <property type="protein sequence ID" value="OAT52149.1"/>
    <property type="molecule type" value="Genomic_DNA"/>
</dbReference>
<dbReference type="AlphaFoldDB" id="A0A1B7JW46"/>
<comment type="caution">
    <text evidence="1">The sequence shown here is derived from an EMBL/GenBank/DDBJ whole genome shotgun (WGS) entry which is preliminary data.</text>
</comment>
<dbReference type="RefSeq" id="WP_064546104.1">
    <property type="nucleotide sequence ID" value="NZ_LXEU01000051.1"/>
</dbReference>
<name>A0A1B7JW46_9ENTR</name>
<gene>
    <name evidence="1" type="ORF">M989_02686</name>
</gene>
<evidence type="ECO:0000313" key="1">
    <source>
        <dbReference type="EMBL" id="OAT52149.1"/>
    </source>
</evidence>
<dbReference type="PATRIC" id="fig|1354264.4.peg.2798"/>